<dbReference type="Pfam" id="PF02458">
    <property type="entry name" value="Transferase"/>
    <property type="match status" value="1"/>
</dbReference>
<dbReference type="Gene3D" id="3.30.559.10">
    <property type="entry name" value="Chloramphenicol acetyltransferase-like domain"/>
    <property type="match status" value="2"/>
</dbReference>
<reference evidence="2" key="1">
    <citation type="submission" date="2020-07" db="EMBL/GenBank/DDBJ databases">
        <title>Genome sequence and genetic diversity analysis of an under-domesticated orphan crop, white fonio (Digitaria exilis).</title>
        <authorList>
            <person name="Bennetzen J.L."/>
            <person name="Chen S."/>
            <person name="Ma X."/>
            <person name="Wang X."/>
            <person name="Yssel A.E.J."/>
            <person name="Chaluvadi S.R."/>
            <person name="Johnson M."/>
            <person name="Gangashetty P."/>
            <person name="Hamidou F."/>
            <person name="Sanogo M.D."/>
            <person name="Zwaenepoel A."/>
            <person name="Wallace J."/>
            <person name="Van De Peer Y."/>
            <person name="Van Deynze A."/>
        </authorList>
    </citation>
    <scope>NUCLEOTIDE SEQUENCE</scope>
    <source>
        <tissue evidence="2">Leaves</tissue>
    </source>
</reference>
<dbReference type="OrthoDB" id="444127at2759"/>
<proteinExistence type="inferred from homology"/>
<evidence type="ECO:0000313" key="3">
    <source>
        <dbReference type="Proteomes" id="UP000636709"/>
    </source>
</evidence>
<comment type="similarity">
    <text evidence="1">Belongs to the plant acyltransferase family.</text>
</comment>
<gene>
    <name evidence="2" type="ORF">HU200_053733</name>
</gene>
<name>A0A835ARJ3_9POAL</name>
<evidence type="ECO:0000313" key="2">
    <source>
        <dbReference type="EMBL" id="KAF8666203.1"/>
    </source>
</evidence>
<evidence type="ECO:0000256" key="1">
    <source>
        <dbReference type="ARBA" id="ARBA00009861"/>
    </source>
</evidence>
<dbReference type="Proteomes" id="UP000636709">
    <property type="component" value="Unassembled WGS sequence"/>
</dbReference>
<sequence length="397" mass="43186">MVLIESLHVFKPVLDKVTTSPARTIEKALAKALVHSLPDPGRLTFSDAGNAAVNCNNAGVWFTEAAATTCSLEEVNYLEHPLMIPKEELLPPTPPQEKERELILLVQVTVFSCGGFVIGYRSSHAVADGTGAAQFMTVVGQLARGAEVISIIEPQWSRELMPDPSSALAPVVIAGLPDPSCAKPLEYLAVDISADQIGRLKKQYNMAYGGVRCSAFDVVVAKAWQSRTRAVGFDADTIVHLCFAMNTRALLRDMLPRGGAGFYGNSYYIMRVSATAGMVARSSVTEVVRIIQEGKRRMPAEFARWAAGEMPVDVDPYRITADYRTLLVSDWTRLGFAEVDYGWGPPVHVVPLTNLSYVATCILVRPSAHKTAGARLITQCITADRVADFHQGMLDMS</sequence>
<dbReference type="AlphaFoldDB" id="A0A835ARJ3"/>
<keyword evidence="3" id="KW-1185">Reference proteome</keyword>
<accession>A0A835ARJ3</accession>
<dbReference type="InterPro" id="IPR050898">
    <property type="entry name" value="Plant_acyltransferase"/>
</dbReference>
<protein>
    <submittedName>
        <fullName evidence="2">Uncharacterized protein</fullName>
    </submittedName>
</protein>
<comment type="caution">
    <text evidence="2">The sequence shown here is derived from an EMBL/GenBank/DDBJ whole genome shotgun (WGS) entry which is preliminary data.</text>
</comment>
<dbReference type="PANTHER" id="PTHR31147">
    <property type="entry name" value="ACYL TRANSFERASE 4"/>
    <property type="match status" value="1"/>
</dbReference>
<organism evidence="2 3">
    <name type="scientific">Digitaria exilis</name>
    <dbReference type="NCBI Taxonomy" id="1010633"/>
    <lineage>
        <taxon>Eukaryota</taxon>
        <taxon>Viridiplantae</taxon>
        <taxon>Streptophyta</taxon>
        <taxon>Embryophyta</taxon>
        <taxon>Tracheophyta</taxon>
        <taxon>Spermatophyta</taxon>
        <taxon>Magnoliopsida</taxon>
        <taxon>Liliopsida</taxon>
        <taxon>Poales</taxon>
        <taxon>Poaceae</taxon>
        <taxon>PACMAD clade</taxon>
        <taxon>Panicoideae</taxon>
        <taxon>Panicodae</taxon>
        <taxon>Paniceae</taxon>
        <taxon>Anthephorinae</taxon>
        <taxon>Digitaria</taxon>
    </lineage>
</organism>
<dbReference type="EMBL" id="JACEFO010002314">
    <property type="protein sequence ID" value="KAF8666203.1"/>
    <property type="molecule type" value="Genomic_DNA"/>
</dbReference>
<dbReference type="InterPro" id="IPR023213">
    <property type="entry name" value="CAT-like_dom_sf"/>
</dbReference>
<dbReference type="PANTHER" id="PTHR31147:SF41">
    <property type="entry name" value="OS01G0179000 PROTEIN"/>
    <property type="match status" value="1"/>
</dbReference>
<dbReference type="GO" id="GO:0016747">
    <property type="term" value="F:acyltransferase activity, transferring groups other than amino-acyl groups"/>
    <property type="evidence" value="ECO:0007669"/>
    <property type="project" value="UniProtKB-ARBA"/>
</dbReference>